<dbReference type="Proteomes" id="UP001501444">
    <property type="component" value="Unassembled WGS sequence"/>
</dbReference>
<dbReference type="PROSITE" id="PS01036">
    <property type="entry name" value="HSP70_3"/>
    <property type="match status" value="1"/>
</dbReference>
<evidence type="ECO:0008006" key="10">
    <source>
        <dbReference type="Google" id="ProtNLM"/>
    </source>
</evidence>
<keyword evidence="6" id="KW-0143">Chaperone</keyword>
<evidence type="ECO:0000256" key="5">
    <source>
        <dbReference type="ARBA" id="ARBA00023016"/>
    </source>
</evidence>
<dbReference type="Gene3D" id="3.30.420.40">
    <property type="match status" value="4"/>
</dbReference>
<sequence>MCVVDGYRLAIDFGTSTTVGVLRDASGRVRPLLFDASPLLSSAVWAAAGEEVLTGSDAERAALARPAGLEPNPKLRIDDGTVWLGEREMAVADLVAAVLDRVAGEARRVAGGAPIDAVLTHPSGWRHLRKGVLAEAAARAGLGDVRMVAEPVAAAAYYAGVLSKRLAEGQCLVVYDLGAGTFDVSVVQRRGDGFAVLAEDGLADVGGLYLDAAILDHVRAQTPHERWADLDRPVTNPHRRARYELLRSARAVKEQLSRRPSAGLHVPLVGADVHVTREEFEALARPILERTTALTRTVLRTVGVEPESLGGVFLVGGASRVPLVATLLHRSLRVAPTTLDLPELVVAEGALDAGGDIVPAPAVPPQRNAEEELRLAERLLNTPSARADGQTVLRALLGEPDRAVARRARELWYGNGLGAIPGQRPPTDRDPIVGIDLGTTNASVGLLEQGRVRLLPNAEGAETTPSVVAVTADGAALAGAAAARQAMTNPDGTVRAAKLKVGTGWSIARGGVRYSAEDLLTLLVARLHVDAESYVDGPIRGAVLTVPASFDQRQRLALAGAVRRAGLDVLRILNEPTAAALAHGLHRNAEETVLVFDLGGGTFDVSLVEIGEGIIEIKSTASDPNLGGDDWDRRLVTHLTSLIRQRYGLDVTGRPAALERLREAAERAKVELSSAGSAEIALPYLGTTEAGPVHVAETITRPAFEQLTRDLLARCRAPVERVLRDAGIQIGGVDRVVLVGGAARMPAVGNLVRDLTAGRAPYRGLPPEGVVMGATLQAGVLGGGLKDVILLDVTSLGLGIELAGGAMLTLIERNTSIPTRITRTVTTAAETQDSVLLRVFEGDHPEAPANTPLAAFELTGLPAPGPIDVCFDIDANGLLEVTATDRGSRRRSSVTVDLTTVAAAGAFTPTAAQSALLPALPPPPPPPEPVEGHE</sequence>
<comment type="caution">
    <text evidence="8">The sequence shown here is derived from an EMBL/GenBank/DDBJ whole genome shotgun (WGS) entry which is preliminary data.</text>
</comment>
<feature type="region of interest" description="Disordered" evidence="7">
    <location>
        <begin position="914"/>
        <end position="934"/>
    </location>
</feature>
<dbReference type="InterPro" id="IPR018181">
    <property type="entry name" value="Heat_shock_70_CS"/>
</dbReference>
<evidence type="ECO:0000256" key="2">
    <source>
        <dbReference type="ARBA" id="ARBA00022553"/>
    </source>
</evidence>
<accession>A0ABN3FTC4</accession>
<feature type="compositionally biased region" description="Pro residues" evidence="7">
    <location>
        <begin position="919"/>
        <end position="934"/>
    </location>
</feature>
<organism evidence="8 9">
    <name type="scientific">Dactylosporangium salmoneum</name>
    <dbReference type="NCBI Taxonomy" id="53361"/>
    <lineage>
        <taxon>Bacteria</taxon>
        <taxon>Bacillati</taxon>
        <taxon>Actinomycetota</taxon>
        <taxon>Actinomycetes</taxon>
        <taxon>Micromonosporales</taxon>
        <taxon>Micromonosporaceae</taxon>
        <taxon>Dactylosporangium</taxon>
    </lineage>
</organism>
<evidence type="ECO:0000313" key="8">
    <source>
        <dbReference type="EMBL" id="GAA2337063.1"/>
    </source>
</evidence>
<dbReference type="PANTHER" id="PTHR19375">
    <property type="entry name" value="HEAT SHOCK PROTEIN 70KDA"/>
    <property type="match status" value="1"/>
</dbReference>
<dbReference type="PRINTS" id="PR00301">
    <property type="entry name" value="HEATSHOCK70"/>
</dbReference>
<dbReference type="InterPro" id="IPR029047">
    <property type="entry name" value="HSP70_peptide-bd_sf"/>
</dbReference>
<evidence type="ECO:0000256" key="4">
    <source>
        <dbReference type="ARBA" id="ARBA00022840"/>
    </source>
</evidence>
<evidence type="ECO:0000256" key="3">
    <source>
        <dbReference type="ARBA" id="ARBA00022741"/>
    </source>
</evidence>
<proteinExistence type="inferred from homology"/>
<keyword evidence="4" id="KW-0067">ATP-binding</keyword>
<reference evidence="8 9" key="1">
    <citation type="journal article" date="2019" name="Int. J. Syst. Evol. Microbiol.">
        <title>The Global Catalogue of Microorganisms (GCM) 10K type strain sequencing project: providing services to taxonomists for standard genome sequencing and annotation.</title>
        <authorList>
            <consortium name="The Broad Institute Genomics Platform"/>
            <consortium name="The Broad Institute Genome Sequencing Center for Infectious Disease"/>
            <person name="Wu L."/>
            <person name="Ma J."/>
        </authorList>
    </citation>
    <scope>NUCLEOTIDE SEQUENCE [LARGE SCALE GENOMIC DNA]</scope>
    <source>
        <strain evidence="8 9">JCM 3272</strain>
    </source>
</reference>
<dbReference type="InterPro" id="IPR043129">
    <property type="entry name" value="ATPase_NBD"/>
</dbReference>
<evidence type="ECO:0000256" key="6">
    <source>
        <dbReference type="ARBA" id="ARBA00023186"/>
    </source>
</evidence>
<dbReference type="PROSITE" id="PS00329">
    <property type="entry name" value="HSP70_2"/>
    <property type="match status" value="1"/>
</dbReference>
<gene>
    <name evidence="8" type="ORF">GCM10010170_017850</name>
</gene>
<name>A0ABN3FTC4_9ACTN</name>
<protein>
    <recommendedName>
        <fullName evidence="10">Molecular chaperone DnaK</fullName>
    </recommendedName>
</protein>
<evidence type="ECO:0000256" key="7">
    <source>
        <dbReference type="SAM" id="MobiDB-lite"/>
    </source>
</evidence>
<keyword evidence="2" id="KW-0597">Phosphoprotein</keyword>
<dbReference type="SUPFAM" id="SSF100920">
    <property type="entry name" value="Heat shock protein 70kD (HSP70), peptide-binding domain"/>
    <property type="match status" value="1"/>
</dbReference>
<keyword evidence="5" id="KW-0346">Stress response</keyword>
<dbReference type="InterPro" id="IPR013126">
    <property type="entry name" value="Hsp_70_fam"/>
</dbReference>
<keyword evidence="3" id="KW-0547">Nucleotide-binding</keyword>
<dbReference type="Pfam" id="PF00012">
    <property type="entry name" value="HSP70"/>
    <property type="match status" value="3"/>
</dbReference>
<evidence type="ECO:0000313" key="9">
    <source>
        <dbReference type="Proteomes" id="UP001501444"/>
    </source>
</evidence>
<dbReference type="Gene3D" id="2.60.34.10">
    <property type="entry name" value="Substrate Binding Domain Of DNAk, Chain A, domain 1"/>
    <property type="match status" value="1"/>
</dbReference>
<dbReference type="Gene3D" id="3.90.640.10">
    <property type="entry name" value="Actin, Chain A, domain 4"/>
    <property type="match status" value="2"/>
</dbReference>
<dbReference type="SUPFAM" id="SSF53067">
    <property type="entry name" value="Actin-like ATPase domain"/>
    <property type="match status" value="4"/>
</dbReference>
<dbReference type="EMBL" id="BAAARV010000016">
    <property type="protein sequence ID" value="GAA2337063.1"/>
    <property type="molecule type" value="Genomic_DNA"/>
</dbReference>
<comment type="similarity">
    <text evidence="1">Belongs to the heat shock protein 70 family.</text>
</comment>
<evidence type="ECO:0000256" key="1">
    <source>
        <dbReference type="ARBA" id="ARBA00007381"/>
    </source>
</evidence>
<keyword evidence="9" id="KW-1185">Reference proteome</keyword>